<dbReference type="InterPro" id="IPR053178">
    <property type="entry name" value="Osmoadaptation_assoc"/>
</dbReference>
<comment type="caution">
    <text evidence="2">The sequence shown here is derived from an EMBL/GenBank/DDBJ whole genome shotgun (WGS) entry which is preliminary data.</text>
</comment>
<keyword evidence="1" id="KW-0539">Nucleus</keyword>
<evidence type="ECO:0008006" key="4">
    <source>
        <dbReference type="Google" id="ProtNLM"/>
    </source>
</evidence>
<dbReference type="Proteomes" id="UP000756346">
    <property type="component" value="Unassembled WGS sequence"/>
</dbReference>
<protein>
    <recommendedName>
        <fullName evidence="4">Zn(2)-C6 fungal-type domain-containing protein</fullName>
    </recommendedName>
</protein>
<keyword evidence="3" id="KW-1185">Reference proteome</keyword>
<dbReference type="GeneID" id="70188997"/>
<evidence type="ECO:0000313" key="3">
    <source>
        <dbReference type="Proteomes" id="UP000756346"/>
    </source>
</evidence>
<dbReference type="PANTHER" id="PTHR38111:SF11">
    <property type="entry name" value="TRANSCRIPTION FACTOR DOMAIN-CONTAINING PROTEIN-RELATED"/>
    <property type="match status" value="1"/>
</dbReference>
<name>A0A9P9BK80_9PEZI</name>
<dbReference type="GO" id="GO:0000981">
    <property type="term" value="F:DNA-binding transcription factor activity, RNA polymerase II-specific"/>
    <property type="evidence" value="ECO:0007669"/>
    <property type="project" value="InterPro"/>
</dbReference>
<dbReference type="AlphaFoldDB" id="A0A9P9BK80"/>
<reference evidence="2" key="1">
    <citation type="journal article" date="2021" name="Nat. Commun.">
        <title>Genetic determinants of endophytism in the Arabidopsis root mycobiome.</title>
        <authorList>
            <person name="Mesny F."/>
            <person name="Miyauchi S."/>
            <person name="Thiergart T."/>
            <person name="Pickel B."/>
            <person name="Atanasova L."/>
            <person name="Karlsson M."/>
            <person name="Huettel B."/>
            <person name="Barry K.W."/>
            <person name="Haridas S."/>
            <person name="Chen C."/>
            <person name="Bauer D."/>
            <person name="Andreopoulos W."/>
            <person name="Pangilinan J."/>
            <person name="LaButti K."/>
            <person name="Riley R."/>
            <person name="Lipzen A."/>
            <person name="Clum A."/>
            <person name="Drula E."/>
            <person name="Henrissat B."/>
            <person name="Kohler A."/>
            <person name="Grigoriev I.V."/>
            <person name="Martin F.M."/>
            <person name="Hacquard S."/>
        </authorList>
    </citation>
    <scope>NUCLEOTIDE SEQUENCE</scope>
    <source>
        <strain evidence="2">MPI-CAGE-CH-0230</strain>
    </source>
</reference>
<dbReference type="PANTHER" id="PTHR38111">
    <property type="entry name" value="ZN(2)-C6 FUNGAL-TYPE DOMAIN-CONTAINING PROTEIN-RELATED"/>
    <property type="match status" value="1"/>
</dbReference>
<dbReference type="EMBL" id="JAGTJQ010000010">
    <property type="protein sequence ID" value="KAH7020906.1"/>
    <property type="molecule type" value="Genomic_DNA"/>
</dbReference>
<gene>
    <name evidence="2" type="ORF">B0I36DRAFT_367382</name>
</gene>
<sequence length="580" mass="64337">MTSRSPSPIPQPRSLEPYHSLLTTKLNSPQCDLTRPNCERCRKAGIQCRYDEHRNFVKASPSSSDGAETVLFNVQTLSLEDHPRIPDLTLLPNYLHNSTCHEQHYQLALDVLLPGGKPSPQCQARFPLNSWIFIAHKFYGEHAALRKSIAAITLSGLGRRDGKPELMKLGLKLYVEALGEVRQNLLAIYGHDSGALVVAARCLASYEVLYGAETEKQKGLSQVKSWHGHNLGEVALLTSRPATVFAIGRDHQIFVDGRMQLTITACTTRKRTFLNDQQWRTVPWSVKPKTSRDLLIDILIQIPPILEDYDALKKSPPSAPPAEGAASHTAGAIAWCKASCSSLLEECSRVEAELATWWDNHAPHASYEGLRARGFVRPTTDELVFTHFLTVYWTACVFLYNTMRMLRLMLQQDDLGATGTAGNGSVETRFNAEEMDNITPARIQQAQELAYQQKVPNSAALHNIHEKAAAPADANKDDDNFSKGPSFSQLLDPRHPYTYCNHIAEAMEAFFQPEAGTFGAFNAPFPMGASFGYLISCGDDKGMGSPVWNKTVGYFGRGEVGKALELFLLGHLTQWQEVAR</sequence>
<dbReference type="OrthoDB" id="3525185at2759"/>
<accession>A0A9P9BK80</accession>
<evidence type="ECO:0000256" key="1">
    <source>
        <dbReference type="ARBA" id="ARBA00023242"/>
    </source>
</evidence>
<organism evidence="2 3">
    <name type="scientific">Microdochium trichocladiopsis</name>
    <dbReference type="NCBI Taxonomy" id="1682393"/>
    <lineage>
        <taxon>Eukaryota</taxon>
        <taxon>Fungi</taxon>
        <taxon>Dikarya</taxon>
        <taxon>Ascomycota</taxon>
        <taxon>Pezizomycotina</taxon>
        <taxon>Sordariomycetes</taxon>
        <taxon>Xylariomycetidae</taxon>
        <taxon>Xylariales</taxon>
        <taxon>Microdochiaceae</taxon>
        <taxon>Microdochium</taxon>
    </lineage>
</organism>
<proteinExistence type="predicted"/>
<evidence type="ECO:0000313" key="2">
    <source>
        <dbReference type="EMBL" id="KAH7020906.1"/>
    </source>
</evidence>
<dbReference type="RefSeq" id="XP_046007107.1">
    <property type="nucleotide sequence ID" value="XM_046159451.1"/>
</dbReference>
<dbReference type="CDD" id="cd00067">
    <property type="entry name" value="GAL4"/>
    <property type="match status" value="1"/>
</dbReference>
<dbReference type="GO" id="GO:0008270">
    <property type="term" value="F:zinc ion binding"/>
    <property type="evidence" value="ECO:0007669"/>
    <property type="project" value="InterPro"/>
</dbReference>
<dbReference type="InterPro" id="IPR001138">
    <property type="entry name" value="Zn2Cys6_DnaBD"/>
</dbReference>